<gene>
    <name evidence="1" type="ORF">KDH_64090</name>
</gene>
<organism evidence="1 2">
    <name type="scientific">Dictyobacter halimunensis</name>
    <dbReference type="NCBI Taxonomy" id="3026934"/>
    <lineage>
        <taxon>Bacteria</taxon>
        <taxon>Bacillati</taxon>
        <taxon>Chloroflexota</taxon>
        <taxon>Ktedonobacteria</taxon>
        <taxon>Ktedonobacterales</taxon>
        <taxon>Dictyobacteraceae</taxon>
        <taxon>Dictyobacter</taxon>
    </lineage>
</organism>
<accession>A0ABQ6G0N0</accession>
<proteinExistence type="predicted"/>
<dbReference type="EMBL" id="BSRI01000002">
    <property type="protein sequence ID" value="GLV59583.1"/>
    <property type="molecule type" value="Genomic_DNA"/>
</dbReference>
<protein>
    <submittedName>
        <fullName evidence="1">Uncharacterized protein</fullName>
    </submittedName>
</protein>
<keyword evidence="2" id="KW-1185">Reference proteome</keyword>
<reference evidence="1 2" key="1">
    <citation type="submission" date="2023-02" db="EMBL/GenBank/DDBJ databases">
        <title>Dictyobacter halimunensis sp. nov., a new member of the class Ktedonobacteria from forest soil in a geothermal area.</title>
        <authorList>
            <person name="Rachmania M.K."/>
            <person name="Ningsih F."/>
            <person name="Sakai Y."/>
            <person name="Yabe S."/>
            <person name="Yokota A."/>
            <person name="Sjamsuridzal W."/>
        </authorList>
    </citation>
    <scope>NUCLEOTIDE SEQUENCE [LARGE SCALE GENOMIC DNA]</scope>
    <source>
        <strain evidence="1 2">S3.2.2.5</strain>
    </source>
</reference>
<sequence length="43" mass="4612">MLLSSLWGQMGASHARPLRGRTVFLVGVCGALPHTTDTNTMDL</sequence>
<name>A0ABQ6G0N0_9CHLR</name>
<evidence type="ECO:0000313" key="1">
    <source>
        <dbReference type="EMBL" id="GLV59583.1"/>
    </source>
</evidence>
<comment type="caution">
    <text evidence="1">The sequence shown here is derived from an EMBL/GenBank/DDBJ whole genome shotgun (WGS) entry which is preliminary data.</text>
</comment>
<evidence type="ECO:0000313" key="2">
    <source>
        <dbReference type="Proteomes" id="UP001344906"/>
    </source>
</evidence>
<dbReference type="Proteomes" id="UP001344906">
    <property type="component" value="Unassembled WGS sequence"/>
</dbReference>